<protein>
    <recommendedName>
        <fullName evidence="6">Serpentine receptor class gamma</fullName>
    </recommendedName>
</protein>
<dbReference type="EMBL" id="CANHGI010000005">
    <property type="protein sequence ID" value="CAI5451765.1"/>
    <property type="molecule type" value="Genomic_DNA"/>
</dbReference>
<keyword evidence="5 6" id="KW-0472">Membrane</keyword>
<feature type="transmembrane region" description="Helical" evidence="6">
    <location>
        <begin position="183"/>
        <end position="205"/>
    </location>
</feature>
<dbReference type="Gene3D" id="1.10.246.140">
    <property type="match status" value="1"/>
</dbReference>
<keyword evidence="3 6" id="KW-0812">Transmembrane</keyword>
<accession>A0A9P1N599</accession>
<comment type="caution">
    <text evidence="6">Lacks conserved residue(s) required for the propagation of feature annotation.</text>
</comment>
<dbReference type="InterPro" id="IPR000609">
    <property type="entry name" value="7TM_GPCR_serpentine_rcpt_Srg"/>
</dbReference>
<feature type="transmembrane region" description="Helical" evidence="6">
    <location>
        <begin position="136"/>
        <end position="163"/>
    </location>
</feature>
<keyword evidence="8" id="KW-1185">Reference proteome</keyword>
<dbReference type="Pfam" id="PF02118">
    <property type="entry name" value="Srg"/>
    <property type="match status" value="1"/>
</dbReference>
<evidence type="ECO:0000256" key="4">
    <source>
        <dbReference type="ARBA" id="ARBA00022989"/>
    </source>
</evidence>
<dbReference type="GO" id="GO:0016020">
    <property type="term" value="C:membrane"/>
    <property type="evidence" value="ECO:0007669"/>
    <property type="project" value="UniProtKB-SubCell"/>
</dbReference>
<dbReference type="InterPro" id="IPR052880">
    <property type="entry name" value="NRL-Serpentine_Class_Gamma"/>
</dbReference>
<dbReference type="GO" id="GO:0005643">
    <property type="term" value="C:nuclear pore"/>
    <property type="evidence" value="ECO:0007669"/>
    <property type="project" value="InterPro"/>
</dbReference>
<dbReference type="OrthoDB" id="5793555at2759"/>
<dbReference type="PANTHER" id="PTHR31114:SF3">
    <property type="entry name" value="SERPENTINE RECEPTOR CLASS GAMMA-RELATED"/>
    <property type="match status" value="1"/>
</dbReference>
<dbReference type="InterPro" id="IPR038212">
    <property type="entry name" value="TF_EnY2_sf"/>
</dbReference>
<dbReference type="AlphaFoldDB" id="A0A9P1N599"/>
<reference evidence="7" key="1">
    <citation type="submission" date="2022-11" db="EMBL/GenBank/DDBJ databases">
        <authorList>
            <person name="Kikuchi T."/>
        </authorList>
    </citation>
    <scope>NUCLEOTIDE SEQUENCE</scope>
    <source>
        <strain evidence="7">PS1010</strain>
    </source>
</reference>
<evidence type="ECO:0000256" key="3">
    <source>
        <dbReference type="ARBA" id="ARBA00022692"/>
    </source>
</evidence>
<evidence type="ECO:0000313" key="7">
    <source>
        <dbReference type="EMBL" id="CAI5451765.1"/>
    </source>
</evidence>
<evidence type="ECO:0000313" key="8">
    <source>
        <dbReference type="Proteomes" id="UP001152747"/>
    </source>
</evidence>
<evidence type="ECO:0000256" key="5">
    <source>
        <dbReference type="ARBA" id="ARBA00023136"/>
    </source>
</evidence>
<dbReference type="GO" id="GO:0004888">
    <property type="term" value="F:transmembrane signaling receptor activity"/>
    <property type="evidence" value="ECO:0007669"/>
    <property type="project" value="InterPro"/>
</dbReference>
<proteinExistence type="inferred from homology"/>
<evidence type="ECO:0000256" key="6">
    <source>
        <dbReference type="RuleBase" id="RU280813"/>
    </source>
</evidence>
<dbReference type="PANTHER" id="PTHR31114">
    <property type="entry name" value="SERPENTINE RECEPTOR CLASS GAMMA"/>
    <property type="match status" value="1"/>
</dbReference>
<comment type="similarity">
    <text evidence="2 6">Belongs to the nematode receptor-like protein srg family.</text>
</comment>
<evidence type="ECO:0000256" key="1">
    <source>
        <dbReference type="ARBA" id="ARBA00004141"/>
    </source>
</evidence>
<feature type="transmembrane region" description="Helical" evidence="6">
    <location>
        <begin position="226"/>
        <end position="253"/>
    </location>
</feature>
<name>A0A9P1N599_9PELO</name>
<organism evidence="7 8">
    <name type="scientific">Caenorhabditis angaria</name>
    <dbReference type="NCBI Taxonomy" id="860376"/>
    <lineage>
        <taxon>Eukaryota</taxon>
        <taxon>Metazoa</taxon>
        <taxon>Ecdysozoa</taxon>
        <taxon>Nematoda</taxon>
        <taxon>Chromadorea</taxon>
        <taxon>Rhabditida</taxon>
        <taxon>Rhabditina</taxon>
        <taxon>Rhabditomorpha</taxon>
        <taxon>Rhabditoidea</taxon>
        <taxon>Rhabditidae</taxon>
        <taxon>Peloderinae</taxon>
        <taxon>Caenorhabditis</taxon>
    </lineage>
</organism>
<comment type="caution">
    <text evidence="7">The sequence shown here is derived from an EMBL/GenBank/DDBJ whole genome shotgun (WGS) entry which is preliminary data.</text>
</comment>
<dbReference type="Proteomes" id="UP001152747">
    <property type="component" value="Unassembled WGS sequence"/>
</dbReference>
<gene>
    <name evidence="7" type="ORF">CAMP_LOCUS14402</name>
</gene>
<dbReference type="GO" id="GO:0003713">
    <property type="term" value="F:transcription coactivator activity"/>
    <property type="evidence" value="ECO:0007669"/>
    <property type="project" value="InterPro"/>
</dbReference>
<sequence length="312" mass="35992">MSDDLIMRKSPESIELEFHDSGESTLIKGRIISDLQNSPWEASVRNEVKKFLSKAGDDVTTKEVFDAVKDMARRDVPQDIKKKLYEQILEIPGALATSRFFCTFFFHLQNITGFSLYLHRLLTAMYSKSETYWKKYYCFVPIGGCLYSLVVLSPWYIFSNFYLRMETENGVLRKIYNTKLATISYSINPIFAMFYFLMVLLTGIWTSKIVATNNNSKINEFMARKMTIVATVNGILMSGNLIFTVVLTIIILSPIKSYGHTYSNTVVTFTSDMYTLAMPYILLFFDGNVQRLMRLADPEKPIRSTRVYMVRN</sequence>
<dbReference type="GO" id="GO:0007606">
    <property type="term" value="P:sensory perception of chemical stimulus"/>
    <property type="evidence" value="ECO:0007669"/>
    <property type="project" value="UniProtKB-UniRule"/>
</dbReference>
<dbReference type="GO" id="GO:0006406">
    <property type="term" value="P:mRNA export from nucleus"/>
    <property type="evidence" value="ECO:0007669"/>
    <property type="project" value="InterPro"/>
</dbReference>
<comment type="subcellular location">
    <subcellularLocation>
        <location evidence="1">Membrane</location>
        <topology evidence="1">Multi-pass membrane protein</topology>
    </subcellularLocation>
</comment>
<keyword evidence="4 6" id="KW-1133">Transmembrane helix</keyword>
<evidence type="ECO:0000256" key="2">
    <source>
        <dbReference type="ARBA" id="ARBA00005692"/>
    </source>
</evidence>
<dbReference type="GO" id="GO:0000124">
    <property type="term" value="C:SAGA complex"/>
    <property type="evidence" value="ECO:0007669"/>
    <property type="project" value="InterPro"/>
</dbReference>
<feature type="transmembrane region" description="Helical" evidence="6">
    <location>
        <begin position="265"/>
        <end position="285"/>
    </location>
</feature>